<name>A0A5C0UFF0_9PROT</name>
<dbReference type="RefSeq" id="WP_148971909.1">
    <property type="nucleotide sequence ID" value="NZ_CP043316.1"/>
</dbReference>
<dbReference type="Proteomes" id="UP000325004">
    <property type="component" value="Chromosome"/>
</dbReference>
<gene>
    <name evidence="2" type="ORF">FZC34_02645</name>
</gene>
<feature type="signal peptide" evidence="1">
    <location>
        <begin position="1"/>
        <end position="17"/>
    </location>
</feature>
<dbReference type="KEGG" id="cpri:FZC34_02645"/>
<dbReference type="EMBL" id="CP043316">
    <property type="protein sequence ID" value="QEK38788.1"/>
    <property type="molecule type" value="Genomic_DNA"/>
</dbReference>
<dbReference type="OrthoDB" id="9804150at2"/>
<sequence length="532" mass="61202">MKNLKILSLLLCLSVMANGPELTECTSKFAYCLKSPGRATEVAVPNMGAQVLTDAVYKKRYDIVKGAIPSIDEEKCKYLVYTMIINRKSKPEYVKKIGENTVEQLFAGLSNADKSYAMLRYVYESRPYIMKQSARYAELADAYGNYDMDGDVFKNAMYLAERSQNGTLEVDWDLESDRLEAHSLYYNSIYEYNLENPGLSMISDKAEAAKVNATILQSLSKDKEHFTNIAKHIALKKMAVEAAKGLEKFKIMLDEVVRQDASWNMVHIVQMNKAAQKHFKDTQLYLDDLVGVEITMSDLRSIKNVQGGYVVIFGDKDKVKFDEIIELFNTDREKCKELIWERIVAGEEYINKYIVKPMFDKLFNEMEKMDKEVLQEVINRSRKEKVWGEVGNRGGGKKFRAYYPGEERRGDVEFFKKDYADWYAKSDGDKAVTALRKEEAAKLAKERDHEDYIVHLFDRAEELLNGYEGDKDVMGEIFGNFLFLRWAEYKENARGRDFMNSAKDALEGMLKLESSDIEKLNAISNEKIKSLQ</sequence>
<proteinExistence type="predicted"/>
<protein>
    <submittedName>
        <fullName evidence="2">Uncharacterized protein</fullName>
    </submittedName>
</protein>
<dbReference type="AlphaFoldDB" id="A0A5C0UFF0"/>
<evidence type="ECO:0000313" key="2">
    <source>
        <dbReference type="EMBL" id="QEK38788.1"/>
    </source>
</evidence>
<keyword evidence="3" id="KW-1185">Reference proteome</keyword>
<evidence type="ECO:0000313" key="3">
    <source>
        <dbReference type="Proteomes" id="UP000325004"/>
    </source>
</evidence>
<evidence type="ECO:0000256" key="1">
    <source>
        <dbReference type="SAM" id="SignalP"/>
    </source>
</evidence>
<reference evidence="2 3" key="1">
    <citation type="submission" date="2019-08" db="EMBL/GenBank/DDBJ databases">
        <title>Highly reduced genomes of protist endosymbionts show evolutionary convergence.</title>
        <authorList>
            <person name="George E."/>
            <person name="Husnik F."/>
            <person name="Tashyreva D."/>
            <person name="Prokopchuk G."/>
            <person name="Horak A."/>
            <person name="Kwong W.K."/>
            <person name="Lukes J."/>
            <person name="Keeling P.J."/>
        </authorList>
    </citation>
    <scope>NUCLEOTIDE SEQUENCE [LARGE SCALE GENOMIC DNA]</scope>
    <source>
        <strain evidence="2">1604LC</strain>
    </source>
</reference>
<accession>A0A5C0UFF0</accession>
<keyword evidence="1" id="KW-0732">Signal</keyword>
<organism evidence="2 3">
    <name type="scientific">Candidatus Cytomitobacter primus</name>
    <dbReference type="NCBI Taxonomy" id="2066024"/>
    <lineage>
        <taxon>Bacteria</taxon>
        <taxon>Pseudomonadati</taxon>
        <taxon>Pseudomonadota</taxon>
        <taxon>Alphaproteobacteria</taxon>
        <taxon>Holosporales</taxon>
        <taxon>Holosporaceae</taxon>
        <taxon>Candidatus Cytomitobacter</taxon>
    </lineage>
</organism>
<feature type="chain" id="PRO_5022859859" evidence="1">
    <location>
        <begin position="18"/>
        <end position="532"/>
    </location>
</feature>